<dbReference type="SUPFAM" id="SSF48452">
    <property type="entry name" value="TPR-like"/>
    <property type="match status" value="1"/>
</dbReference>
<dbReference type="Proteomes" id="UP000509594">
    <property type="component" value="Chromosome"/>
</dbReference>
<dbReference type="Gene3D" id="1.25.40.10">
    <property type="entry name" value="Tetratricopeptide repeat domain"/>
    <property type="match status" value="1"/>
</dbReference>
<dbReference type="GeneID" id="55821249"/>
<evidence type="ECO:0000256" key="2">
    <source>
        <dbReference type="ARBA" id="ARBA00022803"/>
    </source>
</evidence>
<gene>
    <name evidence="3" type="ORF">HWN40_06200</name>
</gene>
<dbReference type="SMART" id="SM00028">
    <property type="entry name" value="TPR"/>
    <property type="match status" value="2"/>
</dbReference>
<keyword evidence="2" id="KW-0802">TPR repeat</keyword>
<sequence>MEKDTGWEEDDELIDGDTQIDKQSMEDIELLKREADNLVFEERYEEAIGCLNRILAINPDNEEIMASKGFTFCLLGDFDEGFFYLEEASRINPASKSVLIMTADAYLRYKRPDISVQVLDQAIDMYPDDDGLVMLKEIILMTKFRKKEYFSLN</sequence>
<keyword evidence="1" id="KW-0677">Repeat</keyword>
<reference evidence="3 4" key="1">
    <citation type="submission" date="2020-06" db="EMBL/GenBank/DDBJ databases">
        <title>Methanolobus halotolerans sp. nov., isolated from a saline lake Tus in Siberia.</title>
        <authorList>
            <person name="Shen Y."/>
            <person name="Chen S.-C."/>
            <person name="Lai M.-C."/>
            <person name="Huang H.-H."/>
            <person name="Chiu H.-H."/>
            <person name="Tang S.-L."/>
            <person name="Rogozin D.Y."/>
            <person name="Degermendzhy A.G."/>
        </authorList>
    </citation>
    <scope>NUCLEOTIDE SEQUENCE [LARGE SCALE GENOMIC DNA]</scope>
    <source>
        <strain evidence="3 4">DSM 21339</strain>
    </source>
</reference>
<dbReference type="InterPro" id="IPR051685">
    <property type="entry name" value="Ycf3/AcsC/BcsC/TPR_MFPF"/>
</dbReference>
<evidence type="ECO:0000256" key="1">
    <source>
        <dbReference type="ARBA" id="ARBA00022737"/>
    </source>
</evidence>
<dbReference type="InterPro" id="IPR011990">
    <property type="entry name" value="TPR-like_helical_dom_sf"/>
</dbReference>
<dbReference type="EMBL" id="CP058215">
    <property type="protein sequence ID" value="QLC49867.1"/>
    <property type="molecule type" value="Genomic_DNA"/>
</dbReference>
<dbReference type="KEGG" id="mzi:HWN40_06200"/>
<protein>
    <submittedName>
        <fullName evidence="3">Uncharacterized protein</fullName>
    </submittedName>
</protein>
<dbReference type="OrthoDB" id="115601at2157"/>
<dbReference type="RefSeq" id="WP_176964923.1">
    <property type="nucleotide sequence ID" value="NZ_CP058215.1"/>
</dbReference>
<evidence type="ECO:0000313" key="4">
    <source>
        <dbReference type="Proteomes" id="UP000509594"/>
    </source>
</evidence>
<evidence type="ECO:0000313" key="3">
    <source>
        <dbReference type="EMBL" id="QLC49867.1"/>
    </source>
</evidence>
<accession>A0A7D5IPG2</accession>
<keyword evidence="4" id="KW-1185">Reference proteome</keyword>
<name>A0A7D5IPG2_9EURY</name>
<proteinExistence type="predicted"/>
<organism evidence="3 4">
    <name type="scientific">Methanolobus zinderi</name>
    <dbReference type="NCBI Taxonomy" id="536044"/>
    <lineage>
        <taxon>Archaea</taxon>
        <taxon>Methanobacteriati</taxon>
        <taxon>Methanobacteriota</taxon>
        <taxon>Stenosarchaea group</taxon>
        <taxon>Methanomicrobia</taxon>
        <taxon>Methanosarcinales</taxon>
        <taxon>Methanosarcinaceae</taxon>
        <taxon>Methanolobus</taxon>
    </lineage>
</organism>
<dbReference type="PANTHER" id="PTHR44943:SF8">
    <property type="entry name" value="TPR REPEAT-CONTAINING PROTEIN MJ0263"/>
    <property type="match status" value="1"/>
</dbReference>
<dbReference type="AlphaFoldDB" id="A0A7D5IPG2"/>
<dbReference type="InterPro" id="IPR019734">
    <property type="entry name" value="TPR_rpt"/>
</dbReference>
<dbReference type="PANTHER" id="PTHR44943">
    <property type="entry name" value="CELLULOSE SYNTHASE OPERON PROTEIN C"/>
    <property type="match status" value="1"/>
</dbReference>